<evidence type="ECO:0000313" key="18">
    <source>
        <dbReference type="Proteomes" id="UP001596226"/>
    </source>
</evidence>
<evidence type="ECO:0000256" key="9">
    <source>
        <dbReference type="ARBA" id="ARBA00023157"/>
    </source>
</evidence>
<keyword evidence="18" id="KW-1185">Reference proteome</keyword>
<keyword evidence="5 13" id="KW-0846">Cobalamin</keyword>
<dbReference type="RefSeq" id="WP_377507234.1">
    <property type="nucleotide sequence ID" value="NZ_JBHSQS010000004.1"/>
</dbReference>
<feature type="domain" description="Ribonucleotide reductase large subunit C-terminal" evidence="14">
    <location>
        <begin position="149"/>
        <end position="684"/>
    </location>
</feature>
<dbReference type="SUPFAM" id="SSF51998">
    <property type="entry name" value="PFL-like glycyl radical enzymes"/>
    <property type="match status" value="1"/>
</dbReference>
<dbReference type="Proteomes" id="UP001596226">
    <property type="component" value="Unassembled WGS sequence"/>
</dbReference>
<evidence type="ECO:0000256" key="7">
    <source>
        <dbReference type="ARBA" id="ARBA00022741"/>
    </source>
</evidence>
<evidence type="ECO:0000256" key="11">
    <source>
        <dbReference type="ARBA" id="ARBA00025437"/>
    </source>
</evidence>
<dbReference type="PRINTS" id="PR01183">
    <property type="entry name" value="RIBORDTASEM1"/>
</dbReference>
<dbReference type="CDD" id="cd02888">
    <property type="entry name" value="RNR_II_dimer"/>
    <property type="match status" value="1"/>
</dbReference>
<evidence type="ECO:0000256" key="6">
    <source>
        <dbReference type="ARBA" id="ARBA00022634"/>
    </source>
</evidence>
<evidence type="ECO:0000256" key="8">
    <source>
        <dbReference type="ARBA" id="ARBA00023002"/>
    </source>
</evidence>
<dbReference type="EMBL" id="JBHSQS010000004">
    <property type="protein sequence ID" value="MFC5923095.1"/>
    <property type="molecule type" value="Genomic_DNA"/>
</dbReference>
<evidence type="ECO:0000313" key="17">
    <source>
        <dbReference type="EMBL" id="MFC5923095.1"/>
    </source>
</evidence>
<comment type="similarity">
    <text evidence="2 13">Belongs to the ribonucleoside diphosphate reductase class-2 family.</text>
</comment>
<keyword evidence="10 13" id="KW-0170">Cobalt</keyword>
<dbReference type="InterPro" id="IPR050862">
    <property type="entry name" value="RdRp_reductase_class-2"/>
</dbReference>
<feature type="domain" description="TSCPD" evidence="16">
    <location>
        <begin position="732"/>
        <end position="835"/>
    </location>
</feature>
<protein>
    <recommendedName>
        <fullName evidence="4 13">Vitamin B12-dependent ribonucleotide reductase</fullName>
        <ecNumber evidence="3 13">1.17.4.1</ecNumber>
    </recommendedName>
</protein>
<dbReference type="PANTHER" id="PTHR43371:SF1">
    <property type="entry name" value="RIBONUCLEOSIDE-DIPHOSPHATE REDUCTASE"/>
    <property type="match status" value="1"/>
</dbReference>
<dbReference type="PANTHER" id="PTHR43371">
    <property type="entry name" value="VITAMIN B12-DEPENDENT RIBONUCLEOTIDE REDUCTASE"/>
    <property type="match status" value="1"/>
</dbReference>
<evidence type="ECO:0000256" key="5">
    <source>
        <dbReference type="ARBA" id="ARBA00022628"/>
    </source>
</evidence>
<evidence type="ECO:0000256" key="13">
    <source>
        <dbReference type="RuleBase" id="RU364064"/>
    </source>
</evidence>
<dbReference type="Pfam" id="PF12637">
    <property type="entry name" value="TSCPD"/>
    <property type="match status" value="1"/>
</dbReference>
<evidence type="ECO:0000259" key="14">
    <source>
        <dbReference type="Pfam" id="PF02867"/>
    </source>
</evidence>
<proteinExistence type="inferred from homology"/>
<comment type="cofactor">
    <cofactor evidence="1 13">
        <name>adenosylcob(III)alamin</name>
        <dbReference type="ChEBI" id="CHEBI:18408"/>
    </cofactor>
</comment>
<evidence type="ECO:0000256" key="2">
    <source>
        <dbReference type="ARBA" id="ARBA00007405"/>
    </source>
</evidence>
<dbReference type="Gene3D" id="3.20.70.20">
    <property type="match status" value="1"/>
</dbReference>
<evidence type="ECO:0000256" key="1">
    <source>
        <dbReference type="ARBA" id="ARBA00001922"/>
    </source>
</evidence>
<comment type="catalytic activity">
    <reaction evidence="12 13">
        <text>a 2'-deoxyribonucleoside 5'-diphosphate + [thioredoxin]-disulfide + H2O = a ribonucleoside 5'-diphosphate + [thioredoxin]-dithiol</text>
        <dbReference type="Rhea" id="RHEA:23252"/>
        <dbReference type="Rhea" id="RHEA-COMP:10698"/>
        <dbReference type="Rhea" id="RHEA-COMP:10700"/>
        <dbReference type="ChEBI" id="CHEBI:15377"/>
        <dbReference type="ChEBI" id="CHEBI:29950"/>
        <dbReference type="ChEBI" id="CHEBI:50058"/>
        <dbReference type="ChEBI" id="CHEBI:57930"/>
        <dbReference type="ChEBI" id="CHEBI:73316"/>
        <dbReference type="EC" id="1.17.4.1"/>
    </reaction>
</comment>
<comment type="function">
    <text evidence="11 13">Catalyzes the reduction of ribonucleotides to deoxyribonucleotides. May function to provide a pool of deoxyribonucleotide precursors for DNA repair during oxygen limitation and/or for immediate growth after restoration of oxygen.</text>
</comment>
<dbReference type="NCBIfam" id="TIGR02504">
    <property type="entry name" value="NrdJ_Z"/>
    <property type="match status" value="1"/>
</dbReference>
<dbReference type="InterPro" id="IPR024434">
    <property type="entry name" value="TSCPD_dom"/>
</dbReference>
<keyword evidence="6 13" id="KW-0237">DNA synthesis</keyword>
<name>A0ABW1H0Q1_9ACTN</name>
<keyword evidence="8 13" id="KW-0560">Oxidoreductase</keyword>
<dbReference type="Pfam" id="PF08471">
    <property type="entry name" value="Ribonuc_red_2_N"/>
    <property type="match status" value="1"/>
</dbReference>
<dbReference type="InterPro" id="IPR013678">
    <property type="entry name" value="RNR_2_N"/>
</dbReference>
<accession>A0ABW1H0Q1</accession>
<dbReference type="InterPro" id="IPR000788">
    <property type="entry name" value="RNR_lg_C"/>
</dbReference>
<feature type="domain" description="Ribonucleotide reductase class II vitamin B12-dependent N-terminal" evidence="15">
    <location>
        <begin position="38"/>
        <end position="128"/>
    </location>
</feature>
<comment type="caution">
    <text evidence="17">The sequence shown here is derived from an EMBL/GenBank/DDBJ whole genome shotgun (WGS) entry which is preliminary data.</text>
</comment>
<dbReference type="EC" id="1.17.4.1" evidence="3 13"/>
<evidence type="ECO:0000259" key="16">
    <source>
        <dbReference type="Pfam" id="PF12637"/>
    </source>
</evidence>
<keyword evidence="7 13" id="KW-0547">Nucleotide-binding</keyword>
<dbReference type="NCBIfam" id="NF005122">
    <property type="entry name" value="PRK06556.1"/>
    <property type="match status" value="1"/>
</dbReference>
<reference evidence="18" key="1">
    <citation type="journal article" date="2019" name="Int. J. Syst. Evol. Microbiol.">
        <title>The Global Catalogue of Microorganisms (GCM) 10K type strain sequencing project: providing services to taxonomists for standard genome sequencing and annotation.</title>
        <authorList>
            <consortium name="The Broad Institute Genomics Platform"/>
            <consortium name="The Broad Institute Genome Sequencing Center for Infectious Disease"/>
            <person name="Wu L."/>
            <person name="Ma J."/>
        </authorList>
    </citation>
    <scope>NUCLEOTIDE SEQUENCE [LARGE SCALE GENOMIC DNA]</scope>
    <source>
        <strain evidence="18">CGMCC 4.7144</strain>
    </source>
</reference>
<evidence type="ECO:0000256" key="10">
    <source>
        <dbReference type="ARBA" id="ARBA00023285"/>
    </source>
</evidence>
<sequence>MTTSRSRSKAGAGLKIERVWTTEGVHPYDEVSWERRDVVMTNWRDGSINFEQRGVEFPESWSVNAANIVTTKYFRGAVGTAEREWSLKQLIDRVVGTYRTAGEEYGYFASPADAEIFAHELTWMLLHQVFSFNSPVWFNVGTPSPQQVSACFILAVDDSMDSILDWYKEEGLIFKGGSGSGVNLSRIRSSRELLSSGGNASGPVSFMRGADASAGTIKSGGATRRAAKMVILDVDHPDIQEFVVTKAREEDKIRALRDAGFDMDLGGSDIVSVQYQNANNSVRVSDEFMSAVENGKGFDLRGRLDGATIETVDAKNLFRAISQAAWECADPGLQYDDTINDWHTCPETGRITASNPCSEYLHLDNSSCNLASLNLMKFLRADGGFEVEKFVKSVEFVITAMDISICFADFPTEKIGETSRAYRQLGIGYANLGALLMATGLPYDSEQGRSVAAAITSLMTGTAYRRSAELAGVVGAYDGYARNAEPHKRVMRKHAAANDEIKPTSPVATAIVREATKQWTQGNKIGDKNGWRNAQASVLAPTGTIGFMMDCDTTGVEPDLALVKFKKLVGGGSMQIVNQTVPRALRSLGYPEEQVEAIVEHISDHGHVVDAPGLKPEHYAVFDCAMGERTIAPMGHVRMMAAIQPFVSGAISKTVNMPEAATVEDVEKIYFEGWKLGLKALAIYRDNCKVGQPLSVAKSNKATEPAAVETVSAAPAAVEKVIEYRPVRKRLPKKRPSETVSFSVGGAEGYLTASSYPDDGLGEVFLKMSKQGSTLAGVMDAFSVAISIGLQYGVPLETFVSKFTNMRFEPAGMTDDPDVRMAASVMDYIFRRLALDFLPYERRAELGIFTASERAAQLRAEADAEAAAVTGAELTAMASSAPVEVPAKPEAVAQPAQELTDVAAAKPAPSVGSSTELLEAVIGKAADAPLCFTCGTKMRPAGSCYVCEGCGSTSGCS</sequence>
<dbReference type="Pfam" id="PF02867">
    <property type="entry name" value="Ribonuc_red_lgC"/>
    <property type="match status" value="1"/>
</dbReference>
<dbReference type="GO" id="GO:0004748">
    <property type="term" value="F:ribonucleoside-diphosphate reductase activity, thioredoxin disulfide as acceptor"/>
    <property type="evidence" value="ECO:0007669"/>
    <property type="project" value="UniProtKB-EC"/>
</dbReference>
<organism evidence="17 18">
    <name type="scientific">Micromonospora vulcania</name>
    <dbReference type="NCBI Taxonomy" id="1441873"/>
    <lineage>
        <taxon>Bacteria</taxon>
        <taxon>Bacillati</taxon>
        <taxon>Actinomycetota</taxon>
        <taxon>Actinomycetes</taxon>
        <taxon>Micromonosporales</taxon>
        <taxon>Micromonosporaceae</taxon>
        <taxon>Micromonospora</taxon>
    </lineage>
</organism>
<keyword evidence="9" id="KW-1015">Disulfide bond</keyword>
<dbReference type="InterPro" id="IPR013344">
    <property type="entry name" value="RNR_NrdJ/NrdZ"/>
</dbReference>
<evidence type="ECO:0000256" key="12">
    <source>
        <dbReference type="ARBA" id="ARBA00047754"/>
    </source>
</evidence>
<evidence type="ECO:0000256" key="3">
    <source>
        <dbReference type="ARBA" id="ARBA00012274"/>
    </source>
</evidence>
<evidence type="ECO:0000259" key="15">
    <source>
        <dbReference type="Pfam" id="PF08471"/>
    </source>
</evidence>
<gene>
    <name evidence="17" type="ORF">ACFQGL_07025</name>
</gene>
<evidence type="ECO:0000256" key="4">
    <source>
        <dbReference type="ARBA" id="ARBA00014409"/>
    </source>
</evidence>